<accession>A0A2U3PTK6</accession>
<reference evidence="1 2" key="1">
    <citation type="submission" date="2018-03" db="EMBL/GenBank/DDBJ databases">
        <authorList>
            <person name="Gully D."/>
        </authorList>
    </citation>
    <scope>NUCLEOTIDE SEQUENCE [LARGE SCALE GENOMIC DNA]</scope>
    <source>
        <strain evidence="1">ORS3257</strain>
    </source>
</reference>
<evidence type="ECO:0000313" key="2">
    <source>
        <dbReference type="Proteomes" id="UP000246085"/>
    </source>
</evidence>
<organism evidence="1 2">
    <name type="scientific">Bradyrhizobium vignae</name>
    <dbReference type="NCBI Taxonomy" id="1549949"/>
    <lineage>
        <taxon>Bacteria</taxon>
        <taxon>Pseudomonadati</taxon>
        <taxon>Pseudomonadota</taxon>
        <taxon>Alphaproteobacteria</taxon>
        <taxon>Hyphomicrobiales</taxon>
        <taxon>Nitrobacteraceae</taxon>
        <taxon>Bradyrhizobium</taxon>
    </lineage>
</organism>
<sequence length="48" mass="5597">MQPPKSELERVERRLRLLDRQILECRHIERTIANMRVLAGGARRTAGV</sequence>
<evidence type="ECO:0000313" key="1">
    <source>
        <dbReference type="EMBL" id="SPP92483.1"/>
    </source>
</evidence>
<dbReference type="AlphaFoldDB" id="A0A2U3PTK6"/>
<proteinExistence type="predicted"/>
<dbReference type="EMBL" id="LS398110">
    <property type="protein sequence ID" value="SPP92483.1"/>
    <property type="molecule type" value="Genomic_DNA"/>
</dbReference>
<name>A0A2U3PTK6_9BRAD</name>
<gene>
    <name evidence="1" type="ORF">BRAD3257_1352</name>
</gene>
<dbReference type="KEGG" id="bvz:BRAD3257_1352"/>
<protein>
    <submittedName>
        <fullName evidence="1">Uncharacterized protein</fullName>
    </submittedName>
</protein>
<dbReference type="Proteomes" id="UP000246085">
    <property type="component" value="Chromosome BRAD3257"/>
</dbReference>